<gene>
    <name evidence="9" type="ORF">Q2100_06000</name>
</gene>
<dbReference type="InterPro" id="IPR032818">
    <property type="entry name" value="DedA-like"/>
</dbReference>
<keyword evidence="5 7" id="KW-1133">Transmembrane helix</keyword>
<keyword evidence="10" id="KW-1185">Reference proteome</keyword>
<keyword evidence="3 7" id="KW-1003">Cell membrane</keyword>
<dbReference type="InterPro" id="IPR032816">
    <property type="entry name" value="VTT_dom"/>
</dbReference>
<protein>
    <submittedName>
        <fullName evidence="9">VTT domain-containing protein</fullName>
    </submittedName>
</protein>
<dbReference type="EMBL" id="JAUMSQ010000025">
    <property type="protein sequence ID" value="MDO3635293.1"/>
    <property type="molecule type" value="Genomic_DNA"/>
</dbReference>
<dbReference type="Proteomes" id="UP001168823">
    <property type="component" value="Unassembled WGS sequence"/>
</dbReference>
<sequence length="227" mass="24393">MILAAGPEFLDPMYWLGEGGLFASAIVVGVMVIVFIECGLFFPFLPGDTLLFTAGVIAAQAAADVSIWTLMPCATVAAIAGSQCSYLVGRRIGPRLYERPDSRIYKRRYLAESHDFFARYGPKILTITPFIGVVRTFTPVVAGIAGMRHTVFTAFNAIGCVIWGFGLPAVGYHLGNVPFVSRHLELLVLGIACLSSLPVIVSVTKVMLTRRRRAADPEAGSLPADVG</sequence>
<evidence type="ECO:0000256" key="6">
    <source>
        <dbReference type="ARBA" id="ARBA00023136"/>
    </source>
</evidence>
<evidence type="ECO:0000256" key="2">
    <source>
        <dbReference type="ARBA" id="ARBA00010792"/>
    </source>
</evidence>
<feature type="transmembrane region" description="Helical" evidence="7">
    <location>
        <begin position="65"/>
        <end position="89"/>
    </location>
</feature>
<evidence type="ECO:0000256" key="3">
    <source>
        <dbReference type="ARBA" id="ARBA00022475"/>
    </source>
</evidence>
<dbReference type="RefSeq" id="WP_264012829.1">
    <property type="nucleotide sequence ID" value="NZ_JAUMSQ010000025.1"/>
</dbReference>
<evidence type="ECO:0000256" key="7">
    <source>
        <dbReference type="RuleBase" id="RU367016"/>
    </source>
</evidence>
<evidence type="ECO:0000256" key="4">
    <source>
        <dbReference type="ARBA" id="ARBA00022692"/>
    </source>
</evidence>
<organism evidence="9 10">
    <name type="scientific">Mycolicibacterium arseniciresistens</name>
    <dbReference type="NCBI Taxonomy" id="3062257"/>
    <lineage>
        <taxon>Bacteria</taxon>
        <taxon>Bacillati</taxon>
        <taxon>Actinomycetota</taxon>
        <taxon>Actinomycetes</taxon>
        <taxon>Mycobacteriales</taxon>
        <taxon>Mycobacteriaceae</taxon>
        <taxon>Mycolicibacterium</taxon>
    </lineage>
</organism>
<accession>A0ABT8UFY7</accession>
<comment type="caution">
    <text evidence="9">The sequence shown here is derived from an EMBL/GenBank/DDBJ whole genome shotgun (WGS) entry which is preliminary data.</text>
</comment>
<comment type="similarity">
    <text evidence="2 7">Belongs to the DedA family.</text>
</comment>
<feature type="transmembrane region" description="Helical" evidence="7">
    <location>
        <begin position="21"/>
        <end position="45"/>
    </location>
</feature>
<comment type="subcellular location">
    <subcellularLocation>
        <location evidence="1 7">Cell membrane</location>
        <topology evidence="1 7">Multi-pass membrane protein</topology>
    </subcellularLocation>
</comment>
<dbReference type="Pfam" id="PF09335">
    <property type="entry name" value="VTT_dom"/>
    <property type="match status" value="1"/>
</dbReference>
<reference evidence="9" key="1">
    <citation type="submission" date="2023-07" db="EMBL/GenBank/DDBJ databases">
        <title>Mycolicibacterium sp. nov., a novel bacterial species.</title>
        <authorList>
            <person name="Cao Y."/>
        </authorList>
    </citation>
    <scope>NUCLEOTIDE SEQUENCE</scope>
    <source>
        <strain evidence="9">KC 300</strain>
    </source>
</reference>
<keyword evidence="6 7" id="KW-0472">Membrane</keyword>
<feature type="transmembrane region" description="Helical" evidence="7">
    <location>
        <begin position="186"/>
        <end position="208"/>
    </location>
</feature>
<dbReference type="PANTHER" id="PTHR30353:SF0">
    <property type="entry name" value="TRANSMEMBRANE PROTEIN"/>
    <property type="match status" value="1"/>
</dbReference>
<evidence type="ECO:0000313" key="9">
    <source>
        <dbReference type="EMBL" id="MDO3635293.1"/>
    </source>
</evidence>
<evidence type="ECO:0000256" key="5">
    <source>
        <dbReference type="ARBA" id="ARBA00022989"/>
    </source>
</evidence>
<feature type="transmembrane region" description="Helical" evidence="7">
    <location>
        <begin position="154"/>
        <end position="174"/>
    </location>
</feature>
<dbReference type="PANTHER" id="PTHR30353">
    <property type="entry name" value="INNER MEMBRANE PROTEIN DEDA-RELATED"/>
    <property type="match status" value="1"/>
</dbReference>
<evidence type="ECO:0000313" key="10">
    <source>
        <dbReference type="Proteomes" id="UP001168823"/>
    </source>
</evidence>
<name>A0ABT8UFY7_9MYCO</name>
<proteinExistence type="inferred from homology"/>
<evidence type="ECO:0000256" key="1">
    <source>
        <dbReference type="ARBA" id="ARBA00004651"/>
    </source>
</evidence>
<keyword evidence="4 7" id="KW-0812">Transmembrane</keyword>
<evidence type="ECO:0000259" key="8">
    <source>
        <dbReference type="Pfam" id="PF09335"/>
    </source>
</evidence>
<feature type="domain" description="VTT" evidence="8">
    <location>
        <begin position="45"/>
        <end position="172"/>
    </location>
</feature>